<name>A0A1N6LYR5_STRAG</name>
<feature type="coiled-coil region" evidence="3">
    <location>
        <begin position="221"/>
        <end position="248"/>
    </location>
</feature>
<reference evidence="5" key="1">
    <citation type="submission" date="2016-12" db="EMBL/GenBank/DDBJ databases">
        <title>Comparison of molecular serotyping approaches of Streptococcus agalactiae from genomic sequences.</title>
        <authorList>
            <person name="Kapatai G."/>
            <person name="Patel D."/>
            <person name="Efstratiou A."/>
            <person name="Chalker V.J."/>
        </authorList>
    </citation>
    <scope>NUCLEOTIDE SEQUENCE</scope>
    <source>
        <strain evidence="5">NCTC11930</strain>
    </source>
</reference>
<reference evidence="5" key="2">
    <citation type="submission" date="2016-12" db="EMBL/GenBank/DDBJ databases">
        <authorList>
            <person name="Song W.-J."/>
            <person name="Kurnit D.M."/>
        </authorList>
    </citation>
    <scope>NUCLEOTIDE SEQUENCE</scope>
    <source>
        <strain evidence="5">NCTC11930</strain>
    </source>
</reference>
<dbReference type="InterPro" id="IPR029044">
    <property type="entry name" value="Nucleotide-diphossugar_trans"/>
</dbReference>
<keyword evidence="1" id="KW-0328">Glycosyltransferase</keyword>
<dbReference type="Gene3D" id="3.90.550.10">
    <property type="entry name" value="Spore Coat Polysaccharide Biosynthesis Protein SpsA, Chain A"/>
    <property type="match status" value="1"/>
</dbReference>
<dbReference type="GO" id="GO:0016757">
    <property type="term" value="F:glycosyltransferase activity"/>
    <property type="evidence" value="ECO:0007669"/>
    <property type="project" value="UniProtKB-KW"/>
</dbReference>
<dbReference type="PANTHER" id="PTHR22916">
    <property type="entry name" value="GLYCOSYLTRANSFERASE"/>
    <property type="match status" value="1"/>
</dbReference>
<keyword evidence="3" id="KW-0175">Coiled coil</keyword>
<gene>
    <name evidence="5" type="primary">cpsJ</name>
</gene>
<sequence>MENILISIIIPIYNVEKFLEECIDSVLNQTYKNIEILLVDDGSTDNSGIICDNYSLKDKRIRVFHKNNGGLSDARNFGVVNAEGRYISFIDSDDYIDKNYIRKMYYCLSNHKVDMVICNYLSVYNNDLKPIVSRLQDCIIYSRVELFSNLYGKYKDPFTTAWGSLIRTDIAKKVTFPIGKLHEDEFTTYKYYLYSDKIAFVPEPLYFYRRREASIMSSSYSKRNLDSLEAYEERIEILEKNNISISETVYIYLSLILYHIYRIRKYPEVCNKQELLDKFNNYYLKYKNILGLKNRLKIITLKNLGIPYQRYKHKL</sequence>
<evidence type="ECO:0000256" key="1">
    <source>
        <dbReference type="ARBA" id="ARBA00022676"/>
    </source>
</evidence>
<protein>
    <submittedName>
        <fullName evidence="5">Capsular polysaccharide biosynthesis protein CpsJ</fullName>
    </submittedName>
</protein>
<dbReference type="AlphaFoldDB" id="A0A1N6LYR5"/>
<organism evidence="5">
    <name type="scientific">Streptococcus agalactiae</name>
    <dbReference type="NCBI Taxonomy" id="1311"/>
    <lineage>
        <taxon>Bacteria</taxon>
        <taxon>Bacillati</taxon>
        <taxon>Bacillota</taxon>
        <taxon>Bacilli</taxon>
        <taxon>Lactobacillales</taxon>
        <taxon>Streptococcaceae</taxon>
        <taxon>Streptococcus</taxon>
    </lineage>
</organism>
<dbReference type="RefSeq" id="WP_065735493.1">
    <property type="nucleotide sequence ID" value="NZ_LS483342.1"/>
</dbReference>
<dbReference type="Pfam" id="PF00535">
    <property type="entry name" value="Glycos_transf_2"/>
    <property type="match status" value="1"/>
</dbReference>
<dbReference type="SUPFAM" id="SSF53448">
    <property type="entry name" value="Nucleotide-diphospho-sugar transferases"/>
    <property type="match status" value="1"/>
</dbReference>
<evidence type="ECO:0000256" key="2">
    <source>
        <dbReference type="ARBA" id="ARBA00022679"/>
    </source>
</evidence>
<dbReference type="PANTHER" id="PTHR22916:SF51">
    <property type="entry name" value="GLYCOSYLTRANSFERASE EPSH-RELATED"/>
    <property type="match status" value="1"/>
</dbReference>
<evidence type="ECO:0000256" key="3">
    <source>
        <dbReference type="SAM" id="Coils"/>
    </source>
</evidence>
<feature type="domain" description="Glycosyltransferase 2-like" evidence="4">
    <location>
        <begin position="7"/>
        <end position="173"/>
    </location>
</feature>
<dbReference type="CDD" id="cd00761">
    <property type="entry name" value="Glyco_tranf_GTA_type"/>
    <property type="match status" value="1"/>
</dbReference>
<evidence type="ECO:0000259" key="4">
    <source>
        <dbReference type="Pfam" id="PF00535"/>
    </source>
</evidence>
<dbReference type="EMBL" id="LT671987">
    <property type="protein sequence ID" value="SIO74048.1"/>
    <property type="molecule type" value="Genomic_DNA"/>
</dbReference>
<proteinExistence type="predicted"/>
<evidence type="ECO:0000313" key="5">
    <source>
        <dbReference type="EMBL" id="SIO74048.1"/>
    </source>
</evidence>
<keyword evidence="2" id="KW-0808">Transferase</keyword>
<accession>A0A1N6LYR5</accession>
<dbReference type="InterPro" id="IPR001173">
    <property type="entry name" value="Glyco_trans_2-like"/>
</dbReference>